<dbReference type="InterPro" id="IPR022678">
    <property type="entry name" value="NMT_CS"/>
</dbReference>
<reference evidence="12" key="1">
    <citation type="journal article" date="2023" name="BMC Genomics">
        <title>Chromosome-level genome assemblies of Cutaneotrichosporon spp. (Trichosporonales, Basidiomycota) reveal imbalanced evolution between nucleotide sequences and chromosome synteny.</title>
        <authorList>
            <person name="Kobayashi Y."/>
            <person name="Kayamori A."/>
            <person name="Aoki K."/>
            <person name="Shiwa Y."/>
            <person name="Matsutani M."/>
            <person name="Fujita N."/>
            <person name="Sugita T."/>
            <person name="Iwasaki W."/>
            <person name="Tanaka N."/>
            <person name="Takashima M."/>
        </authorList>
    </citation>
    <scope>NUCLEOTIDE SEQUENCE</scope>
    <source>
        <strain evidence="12">HIS019</strain>
    </source>
</reference>
<dbReference type="Gene3D" id="3.40.630.30">
    <property type="match status" value="2"/>
</dbReference>
<dbReference type="InterPro" id="IPR022676">
    <property type="entry name" value="NMT_N"/>
</dbReference>
<dbReference type="GeneID" id="85492162"/>
<dbReference type="FunFam" id="3.40.630.30:FF:000042">
    <property type="entry name" value="Glycylpeptide N-tetradecanoyltransferase"/>
    <property type="match status" value="1"/>
</dbReference>
<dbReference type="GO" id="GO:0005737">
    <property type="term" value="C:cytoplasm"/>
    <property type="evidence" value="ECO:0007669"/>
    <property type="project" value="TreeGrafter"/>
</dbReference>
<evidence type="ECO:0000256" key="8">
    <source>
        <dbReference type="RuleBase" id="RU004178"/>
    </source>
</evidence>
<keyword evidence="5 7" id="KW-0808">Transferase</keyword>
<dbReference type="PANTHER" id="PTHR11377">
    <property type="entry name" value="N-MYRISTOYL TRANSFERASE"/>
    <property type="match status" value="1"/>
</dbReference>
<evidence type="ECO:0000256" key="3">
    <source>
        <dbReference type="ARBA" id="ARBA00012923"/>
    </source>
</evidence>
<evidence type="ECO:0000256" key="6">
    <source>
        <dbReference type="ARBA" id="ARBA00023315"/>
    </source>
</evidence>
<dbReference type="GO" id="GO:0004379">
    <property type="term" value="F:glycylpeptide N-tetradecanoyltransferase activity"/>
    <property type="evidence" value="ECO:0007669"/>
    <property type="project" value="UniProtKB-EC"/>
</dbReference>
<dbReference type="EMBL" id="AP028212">
    <property type="protein sequence ID" value="BEI88291.1"/>
    <property type="molecule type" value="Genomic_DNA"/>
</dbReference>
<evidence type="ECO:0000313" key="13">
    <source>
        <dbReference type="Proteomes" id="UP001233271"/>
    </source>
</evidence>
<comment type="subunit">
    <text evidence="2">Monomer.</text>
</comment>
<evidence type="ECO:0000256" key="9">
    <source>
        <dbReference type="SAM" id="MobiDB-lite"/>
    </source>
</evidence>
<keyword evidence="6 7" id="KW-0012">Acyltransferase</keyword>
<evidence type="ECO:0000256" key="7">
    <source>
        <dbReference type="RuleBase" id="RU000586"/>
    </source>
</evidence>
<dbReference type="InterPro" id="IPR016181">
    <property type="entry name" value="Acyl_CoA_acyltransferase"/>
</dbReference>
<gene>
    <name evidence="12" type="primary">NMT1</name>
    <name evidence="12" type="ORF">CcaverHIS019_0110090</name>
</gene>
<dbReference type="RefSeq" id="XP_060453557.1">
    <property type="nucleotide sequence ID" value="XM_060596578.1"/>
</dbReference>
<dbReference type="PROSITE" id="PS00975">
    <property type="entry name" value="NMT_1"/>
    <property type="match status" value="1"/>
</dbReference>
<dbReference type="InterPro" id="IPR000903">
    <property type="entry name" value="NMT"/>
</dbReference>
<feature type="compositionally biased region" description="Acidic residues" evidence="9">
    <location>
        <begin position="36"/>
        <end position="50"/>
    </location>
</feature>
<sequence length="578" mass="64006">MTGDAGATGGDQARSGVKSIAELLNDTLVPQLEETHIDEEDESGSEEADAATEPGSAGGAGGEDGGAKKKKKKKKKKAKAKAPVVKEVTADELVNIVRGNMNSSQSAGASNDDIRKALQAADLMKLLEGHLGGPQAAAEHKFWKTQPVPQKEGEQETEGPIDEHKTPADVQPHPIALPAGFEWSIVDIKKDEEVRGECHTPSLSQIDEVHNLLTENYVEDDDAMFRFRYSREFLLWALTPPGYYKEWHIGVRVQKTGKLVGFISGIPVELRVRNNTFMNAEINFLCVHKKLRSKRLAPVLIKEVTRRVNLANIWQAIYTAGVRIPTPFSTCRYYHRSLNPAKLVDIGFSPLRKGETIARLVRKYNPGEQTKTPGFREMVPADVSQVAALLRRYLGRFDCAQLFNTDEDVEHWFISGMGKEANGKRENQVVWAYVVEDPTTNLITDVVSFYTLPSTIMQHPKYDCLNAAYMFYYASDAVFAPGASSDDAFTHDLKTQNLLDRRLNALVTDLLVMAKKHDFDVVNALTLLDNNAFLDEQMFGRGDGALVNYLYNWSTAPIDGGMSTTAQRKSSGVGVVML</sequence>
<comment type="function">
    <text evidence="7">Adds a myristoyl group to the N-terminal glycine residue of certain cellular proteins.</text>
</comment>
<organism evidence="12 13">
    <name type="scientific">Cutaneotrichosporon cavernicola</name>
    <dbReference type="NCBI Taxonomy" id="279322"/>
    <lineage>
        <taxon>Eukaryota</taxon>
        <taxon>Fungi</taxon>
        <taxon>Dikarya</taxon>
        <taxon>Basidiomycota</taxon>
        <taxon>Agaricomycotina</taxon>
        <taxon>Tremellomycetes</taxon>
        <taxon>Trichosporonales</taxon>
        <taxon>Trichosporonaceae</taxon>
        <taxon>Cutaneotrichosporon</taxon>
    </lineage>
</organism>
<dbReference type="Pfam" id="PF02799">
    <property type="entry name" value="NMT_C"/>
    <property type="match status" value="1"/>
</dbReference>
<dbReference type="AlphaFoldDB" id="A0AA48ICE2"/>
<evidence type="ECO:0000256" key="5">
    <source>
        <dbReference type="ARBA" id="ARBA00022679"/>
    </source>
</evidence>
<dbReference type="Pfam" id="PF01233">
    <property type="entry name" value="NMT"/>
    <property type="match status" value="1"/>
</dbReference>
<evidence type="ECO:0000256" key="4">
    <source>
        <dbReference type="ARBA" id="ARBA00022240"/>
    </source>
</evidence>
<comment type="similarity">
    <text evidence="1 8">Belongs to the NMT family.</text>
</comment>
<dbReference type="KEGG" id="ccac:CcaHIS019_0110090"/>
<name>A0AA48ICE2_9TREE</name>
<dbReference type="Proteomes" id="UP001233271">
    <property type="component" value="Chromosome 1"/>
</dbReference>
<comment type="catalytic activity">
    <reaction evidence="7">
        <text>N-terminal glycyl-[protein] + tetradecanoyl-CoA = N-tetradecanoylglycyl-[protein] + CoA + H(+)</text>
        <dbReference type="Rhea" id="RHEA:15521"/>
        <dbReference type="Rhea" id="RHEA-COMP:12666"/>
        <dbReference type="Rhea" id="RHEA-COMP:12667"/>
        <dbReference type="ChEBI" id="CHEBI:15378"/>
        <dbReference type="ChEBI" id="CHEBI:57287"/>
        <dbReference type="ChEBI" id="CHEBI:57385"/>
        <dbReference type="ChEBI" id="CHEBI:64723"/>
        <dbReference type="ChEBI" id="CHEBI:133050"/>
        <dbReference type="EC" id="2.3.1.97"/>
    </reaction>
</comment>
<evidence type="ECO:0000256" key="1">
    <source>
        <dbReference type="ARBA" id="ARBA00009469"/>
    </source>
</evidence>
<feature type="domain" description="Glycylpeptide N-tetradecanoyltransferase C-terminal" evidence="11">
    <location>
        <begin position="345"/>
        <end position="576"/>
    </location>
</feature>
<feature type="domain" description="Glycylpeptide N-tetradecanoyltransferase N-terminal" evidence="10">
    <location>
        <begin position="160"/>
        <end position="331"/>
    </location>
</feature>
<dbReference type="PANTHER" id="PTHR11377:SF5">
    <property type="entry name" value="GLYCYLPEPTIDE N-TETRADECANOYLTRANSFERASE"/>
    <property type="match status" value="1"/>
</dbReference>
<feature type="compositionally biased region" description="Basic residues" evidence="9">
    <location>
        <begin position="68"/>
        <end position="80"/>
    </location>
</feature>
<evidence type="ECO:0000259" key="11">
    <source>
        <dbReference type="Pfam" id="PF02799"/>
    </source>
</evidence>
<proteinExistence type="inferred from homology"/>
<dbReference type="InterPro" id="IPR022677">
    <property type="entry name" value="NMT_C"/>
</dbReference>
<keyword evidence="13" id="KW-1185">Reference proteome</keyword>
<accession>A0AA48ICE2</accession>
<dbReference type="PIRSF" id="PIRSF015892">
    <property type="entry name" value="N-myristl_transf"/>
    <property type="match status" value="1"/>
</dbReference>
<evidence type="ECO:0000313" key="12">
    <source>
        <dbReference type="EMBL" id="BEI88291.1"/>
    </source>
</evidence>
<evidence type="ECO:0000259" key="10">
    <source>
        <dbReference type="Pfam" id="PF01233"/>
    </source>
</evidence>
<dbReference type="EC" id="2.3.1.97" evidence="3 7"/>
<dbReference type="SUPFAM" id="SSF55729">
    <property type="entry name" value="Acyl-CoA N-acyltransferases (Nat)"/>
    <property type="match status" value="2"/>
</dbReference>
<feature type="region of interest" description="Disordered" evidence="9">
    <location>
        <begin position="144"/>
        <end position="173"/>
    </location>
</feature>
<feature type="region of interest" description="Disordered" evidence="9">
    <location>
        <begin position="25"/>
        <end position="84"/>
    </location>
</feature>
<protein>
    <recommendedName>
        <fullName evidence="4 7">Glycylpeptide N-tetradecanoyltransferase</fullName>
        <ecNumber evidence="3 7">2.3.1.97</ecNumber>
    </recommendedName>
</protein>
<evidence type="ECO:0000256" key="2">
    <source>
        <dbReference type="ARBA" id="ARBA00011245"/>
    </source>
</evidence>